<keyword evidence="6" id="KW-1185">Reference proteome</keyword>
<evidence type="ECO:0000259" key="4">
    <source>
        <dbReference type="PROSITE" id="PS50987"/>
    </source>
</evidence>
<dbReference type="InterPro" id="IPR036388">
    <property type="entry name" value="WH-like_DNA-bd_sf"/>
</dbReference>
<proteinExistence type="predicted"/>
<dbReference type="SMART" id="SM00418">
    <property type="entry name" value="HTH_ARSR"/>
    <property type="match status" value="1"/>
</dbReference>
<dbReference type="Proteomes" id="UP000541109">
    <property type="component" value="Unassembled WGS sequence"/>
</dbReference>
<dbReference type="CDD" id="cd00090">
    <property type="entry name" value="HTH_ARSR"/>
    <property type="match status" value="1"/>
</dbReference>
<name>A0A839AEV0_9HYPH</name>
<evidence type="ECO:0000256" key="1">
    <source>
        <dbReference type="ARBA" id="ARBA00023015"/>
    </source>
</evidence>
<dbReference type="RefSeq" id="WP_182164603.1">
    <property type="nucleotide sequence ID" value="NZ_JACFXV010000048.1"/>
</dbReference>
<evidence type="ECO:0000256" key="2">
    <source>
        <dbReference type="ARBA" id="ARBA00023125"/>
    </source>
</evidence>
<organism evidence="5 6">
    <name type="scientific">Stappia albiluteola</name>
    <dbReference type="NCBI Taxonomy" id="2758565"/>
    <lineage>
        <taxon>Bacteria</taxon>
        <taxon>Pseudomonadati</taxon>
        <taxon>Pseudomonadota</taxon>
        <taxon>Alphaproteobacteria</taxon>
        <taxon>Hyphomicrobiales</taxon>
        <taxon>Stappiaceae</taxon>
        <taxon>Stappia</taxon>
    </lineage>
</organism>
<evidence type="ECO:0000313" key="5">
    <source>
        <dbReference type="EMBL" id="MBA5777327.1"/>
    </source>
</evidence>
<keyword evidence="1" id="KW-0805">Transcription regulation</keyword>
<dbReference type="PROSITE" id="PS50987">
    <property type="entry name" value="HTH_ARSR_2"/>
    <property type="match status" value="1"/>
</dbReference>
<protein>
    <submittedName>
        <fullName evidence="5">Helix-turn-helix transcriptional regulator</fullName>
    </submittedName>
</protein>
<reference evidence="5 6" key="1">
    <citation type="submission" date="2020-07" db="EMBL/GenBank/DDBJ databases">
        <title>Stappia sp., F7233, whole genome shotgun sequencing project.</title>
        <authorList>
            <person name="Jiang S."/>
            <person name="Liu Z.W."/>
            <person name="Du Z.J."/>
        </authorList>
    </citation>
    <scope>NUCLEOTIDE SEQUENCE [LARGE SCALE GENOMIC DNA]</scope>
    <source>
        <strain evidence="5 6">F7233</strain>
    </source>
</reference>
<dbReference type="PANTHER" id="PTHR33154:SF32">
    <property type="entry name" value="TRANSCRIPTIONAL REGULATORY PROTEIN"/>
    <property type="match status" value="1"/>
</dbReference>
<dbReference type="InterPro" id="IPR001845">
    <property type="entry name" value="HTH_ArsR_DNA-bd_dom"/>
</dbReference>
<gene>
    <name evidence="5" type="ORF">H2509_09330</name>
</gene>
<feature type="domain" description="HTH arsR-type" evidence="4">
    <location>
        <begin position="1"/>
        <end position="104"/>
    </location>
</feature>
<dbReference type="PANTHER" id="PTHR33154">
    <property type="entry name" value="TRANSCRIPTIONAL REGULATOR, ARSR FAMILY"/>
    <property type="match status" value="1"/>
</dbReference>
<dbReference type="EMBL" id="JACFXV010000048">
    <property type="protein sequence ID" value="MBA5777327.1"/>
    <property type="molecule type" value="Genomic_DNA"/>
</dbReference>
<keyword evidence="3" id="KW-0804">Transcription</keyword>
<dbReference type="SUPFAM" id="SSF46785">
    <property type="entry name" value="Winged helix' DNA-binding domain"/>
    <property type="match status" value="1"/>
</dbReference>
<dbReference type="AlphaFoldDB" id="A0A839AEV0"/>
<sequence>MEDEESITAALKALSSPVRLQIMEWLRDPRAHFPPQRDGDLVEDGVCVNFITAKLGLSQPSASVHMKMLAGANLVRPKRIKQSVFYKRNEEAIRSLQEELAKRV</sequence>
<comment type="caution">
    <text evidence="5">The sequence shown here is derived from an EMBL/GenBank/DDBJ whole genome shotgun (WGS) entry which is preliminary data.</text>
</comment>
<evidence type="ECO:0000256" key="3">
    <source>
        <dbReference type="ARBA" id="ARBA00023163"/>
    </source>
</evidence>
<evidence type="ECO:0000313" key="6">
    <source>
        <dbReference type="Proteomes" id="UP000541109"/>
    </source>
</evidence>
<dbReference type="GO" id="GO:0003677">
    <property type="term" value="F:DNA binding"/>
    <property type="evidence" value="ECO:0007669"/>
    <property type="project" value="UniProtKB-KW"/>
</dbReference>
<dbReference type="InterPro" id="IPR011991">
    <property type="entry name" value="ArsR-like_HTH"/>
</dbReference>
<dbReference type="Gene3D" id="1.10.10.10">
    <property type="entry name" value="Winged helix-like DNA-binding domain superfamily/Winged helix DNA-binding domain"/>
    <property type="match status" value="1"/>
</dbReference>
<accession>A0A839AEV0</accession>
<keyword evidence="2" id="KW-0238">DNA-binding</keyword>
<dbReference type="InterPro" id="IPR036390">
    <property type="entry name" value="WH_DNA-bd_sf"/>
</dbReference>
<dbReference type="InterPro" id="IPR051081">
    <property type="entry name" value="HTH_MetalResp_TranReg"/>
</dbReference>
<dbReference type="GO" id="GO:0003700">
    <property type="term" value="F:DNA-binding transcription factor activity"/>
    <property type="evidence" value="ECO:0007669"/>
    <property type="project" value="InterPro"/>
</dbReference>